<organism evidence="1 2">
    <name type="scientific">Natronobacterium texcoconense</name>
    <dbReference type="NCBI Taxonomy" id="1095778"/>
    <lineage>
        <taxon>Archaea</taxon>
        <taxon>Methanobacteriati</taxon>
        <taxon>Methanobacteriota</taxon>
        <taxon>Stenosarchaea group</taxon>
        <taxon>Halobacteria</taxon>
        <taxon>Halobacteriales</taxon>
        <taxon>Natrialbaceae</taxon>
        <taxon>Natronobacterium</taxon>
    </lineage>
</organism>
<evidence type="ECO:0000313" key="1">
    <source>
        <dbReference type="EMBL" id="SDR06177.1"/>
    </source>
</evidence>
<dbReference type="AlphaFoldDB" id="A0A1H1FYX7"/>
<keyword evidence="2" id="KW-1185">Reference proteome</keyword>
<gene>
    <name evidence="1" type="ORF">SAMN04489842_2180</name>
</gene>
<proteinExistence type="predicted"/>
<dbReference type="Proteomes" id="UP000198848">
    <property type="component" value="Unassembled WGS sequence"/>
</dbReference>
<protein>
    <submittedName>
        <fullName evidence="1">Uncharacterized protein</fullName>
    </submittedName>
</protein>
<reference evidence="2" key="1">
    <citation type="submission" date="2016-10" db="EMBL/GenBank/DDBJ databases">
        <authorList>
            <person name="Varghese N."/>
            <person name="Submissions S."/>
        </authorList>
    </citation>
    <scope>NUCLEOTIDE SEQUENCE [LARGE SCALE GENOMIC DNA]</scope>
    <source>
        <strain evidence="2">DSM 24767</strain>
    </source>
</reference>
<name>A0A1H1FYX7_NATTX</name>
<dbReference type="EMBL" id="FNLC01000002">
    <property type="protein sequence ID" value="SDR06177.1"/>
    <property type="molecule type" value="Genomic_DNA"/>
</dbReference>
<evidence type="ECO:0000313" key="2">
    <source>
        <dbReference type="Proteomes" id="UP000198848"/>
    </source>
</evidence>
<accession>A0A1H1FYX7</accession>
<sequence>MTSRVLANSEIKLCIGCDRSVVDEDTVILYQCWDNRETDLQSGYLCADCRQHIEAILGRGPVRECDSLDCANPFPESGRVDVREYDDDGYLQDISSICRDCLRRRYCSNN</sequence>